<dbReference type="InterPro" id="IPR041583">
    <property type="entry name" value="TetR_C_31"/>
</dbReference>
<protein>
    <recommendedName>
        <fullName evidence="1">Tetracyclin repressor-like C-terminal group 31 domain-containing protein</fullName>
    </recommendedName>
</protein>
<keyword evidence="3" id="KW-1185">Reference proteome</keyword>
<dbReference type="SUPFAM" id="SSF46689">
    <property type="entry name" value="Homeodomain-like"/>
    <property type="match status" value="1"/>
</dbReference>
<dbReference type="EMBL" id="RSED01000016">
    <property type="protein sequence ID" value="RRS02994.1"/>
    <property type="molecule type" value="Genomic_DNA"/>
</dbReference>
<dbReference type="OrthoDB" id="8920878at2"/>
<proteinExistence type="predicted"/>
<evidence type="ECO:0000259" key="1">
    <source>
        <dbReference type="Pfam" id="PF17940"/>
    </source>
</evidence>
<comment type="caution">
    <text evidence="2">The sequence shown here is derived from an EMBL/GenBank/DDBJ whole genome shotgun (WGS) entry which is preliminary data.</text>
</comment>
<sequence>MTKDRKTTVADAALELLATAGARGLTHRAVDAFAGLPPGSTSSCCRTRLDLVALALNRHAARNLEDLKDDAERLAAARPSLDSFIDTLAGRLDDWMSPAKRSRVVAQIEIFIIASREPSLQKVVEDLHQRFVDATVAALDRLGIKDPKNVATGLIATVNGILLGQVVNSQMRPSRKACRLILLRAVTGAA</sequence>
<organism evidence="2 3">
    <name type="scientific">Aquabacterium soli</name>
    <dbReference type="NCBI Taxonomy" id="2493092"/>
    <lineage>
        <taxon>Bacteria</taxon>
        <taxon>Pseudomonadati</taxon>
        <taxon>Pseudomonadota</taxon>
        <taxon>Betaproteobacteria</taxon>
        <taxon>Burkholderiales</taxon>
        <taxon>Aquabacterium</taxon>
    </lineage>
</organism>
<accession>A0A426V802</accession>
<dbReference type="AlphaFoldDB" id="A0A426V802"/>
<reference evidence="2 3" key="1">
    <citation type="submission" date="2018-12" db="EMBL/GenBank/DDBJ databases">
        <title>The whole draft genome of Aquabacterium sp. SJQ9.</title>
        <authorList>
            <person name="Sun L."/>
            <person name="Gao X."/>
            <person name="Chen W."/>
            <person name="Huang K."/>
        </authorList>
    </citation>
    <scope>NUCLEOTIDE SEQUENCE [LARGE SCALE GENOMIC DNA]</scope>
    <source>
        <strain evidence="2 3">SJQ9</strain>
    </source>
</reference>
<dbReference type="InterPro" id="IPR009057">
    <property type="entry name" value="Homeodomain-like_sf"/>
</dbReference>
<dbReference type="Pfam" id="PF17940">
    <property type="entry name" value="TetR_C_31"/>
    <property type="match status" value="1"/>
</dbReference>
<gene>
    <name evidence="2" type="ORF">EIP75_17795</name>
</gene>
<name>A0A426V802_9BURK</name>
<dbReference type="Proteomes" id="UP000269265">
    <property type="component" value="Unassembled WGS sequence"/>
</dbReference>
<evidence type="ECO:0000313" key="3">
    <source>
        <dbReference type="Proteomes" id="UP000269265"/>
    </source>
</evidence>
<evidence type="ECO:0000313" key="2">
    <source>
        <dbReference type="EMBL" id="RRS02994.1"/>
    </source>
</evidence>
<dbReference type="Gene3D" id="1.10.357.10">
    <property type="entry name" value="Tetracycline Repressor, domain 2"/>
    <property type="match status" value="1"/>
</dbReference>
<dbReference type="RefSeq" id="WP_125244630.1">
    <property type="nucleotide sequence ID" value="NZ_RSED01000016.1"/>
</dbReference>
<feature type="domain" description="Tetracyclin repressor-like C-terminal group 31" evidence="1">
    <location>
        <begin position="81"/>
        <end position="187"/>
    </location>
</feature>